<dbReference type="CDD" id="cd07980">
    <property type="entry name" value="TFIIF_beta"/>
    <property type="match status" value="1"/>
</dbReference>
<evidence type="ECO:0000256" key="4">
    <source>
        <dbReference type="ARBA" id="ARBA00023015"/>
    </source>
</evidence>
<gene>
    <name evidence="13" type="ORF">UCRPA7_6724</name>
</gene>
<dbReference type="GO" id="GO:0006367">
    <property type="term" value="P:transcription initiation at RNA polymerase II promoter"/>
    <property type="evidence" value="ECO:0007669"/>
    <property type="project" value="InterPro"/>
</dbReference>
<evidence type="ECO:0000259" key="11">
    <source>
        <dbReference type="Pfam" id="PF02270"/>
    </source>
</evidence>
<evidence type="ECO:0000256" key="10">
    <source>
        <dbReference type="SAM" id="MobiDB-lite"/>
    </source>
</evidence>
<feature type="region of interest" description="Disordered" evidence="10">
    <location>
        <begin position="1"/>
        <end position="25"/>
    </location>
</feature>
<dbReference type="PANTHER" id="PTHR10445:SF0">
    <property type="entry name" value="GENERAL TRANSCRIPTION FACTOR IIF SUBUNIT 2"/>
    <property type="match status" value="1"/>
</dbReference>
<feature type="region of interest" description="Disordered" evidence="10">
    <location>
        <begin position="321"/>
        <end position="364"/>
    </location>
</feature>
<feature type="domain" description="TFIIF beta subunit HTH" evidence="11">
    <location>
        <begin position="264"/>
        <end position="326"/>
    </location>
</feature>
<evidence type="ECO:0000256" key="9">
    <source>
        <dbReference type="ARBA" id="ARBA00081863"/>
    </source>
</evidence>
<evidence type="ECO:0000259" key="12">
    <source>
        <dbReference type="Pfam" id="PF17683"/>
    </source>
</evidence>
<feature type="compositionally biased region" description="Acidic residues" evidence="10">
    <location>
        <begin position="342"/>
        <end position="356"/>
    </location>
</feature>
<accession>R8BEQ5</accession>
<organism evidence="13 14">
    <name type="scientific">Phaeoacremonium minimum (strain UCR-PA7)</name>
    <name type="common">Esca disease fungus</name>
    <name type="synonym">Togninia minima</name>
    <dbReference type="NCBI Taxonomy" id="1286976"/>
    <lineage>
        <taxon>Eukaryota</taxon>
        <taxon>Fungi</taxon>
        <taxon>Dikarya</taxon>
        <taxon>Ascomycota</taxon>
        <taxon>Pezizomycotina</taxon>
        <taxon>Sordariomycetes</taxon>
        <taxon>Sordariomycetidae</taxon>
        <taxon>Togniniales</taxon>
        <taxon>Togniniaceae</taxon>
        <taxon>Phaeoacremonium</taxon>
    </lineage>
</organism>
<dbReference type="Gene3D" id="1.10.10.10">
    <property type="entry name" value="Winged helix-like DNA-binding domain superfamily/Winged helix DNA-binding domain"/>
    <property type="match status" value="1"/>
</dbReference>
<proteinExistence type="inferred from homology"/>
<evidence type="ECO:0000256" key="5">
    <source>
        <dbReference type="ARBA" id="ARBA00023125"/>
    </source>
</evidence>
<keyword evidence="13" id="KW-0396">Initiation factor</keyword>
<dbReference type="FunFam" id="1.10.10.10:FF:000035">
    <property type="entry name" value="General transcription factor IIF subunit 2"/>
    <property type="match status" value="1"/>
</dbReference>
<keyword evidence="7" id="KW-0539">Nucleus</keyword>
<dbReference type="SUPFAM" id="SSF46785">
    <property type="entry name" value="Winged helix' DNA-binding domain"/>
    <property type="match status" value="1"/>
</dbReference>
<keyword evidence="14" id="KW-1185">Reference proteome</keyword>
<evidence type="ECO:0000256" key="3">
    <source>
        <dbReference type="ARBA" id="ARBA00021453"/>
    </source>
</evidence>
<evidence type="ECO:0000256" key="1">
    <source>
        <dbReference type="ARBA" id="ARBA00004123"/>
    </source>
</evidence>
<dbReference type="EMBL" id="KB933260">
    <property type="protein sequence ID" value="EON97770.1"/>
    <property type="molecule type" value="Genomic_DNA"/>
</dbReference>
<feature type="domain" description="TFIIF beta subunit N-terminal" evidence="12">
    <location>
        <begin position="53"/>
        <end position="196"/>
    </location>
</feature>
<comment type="subcellular location">
    <subcellularLocation>
        <location evidence="1">Nucleus</location>
    </subcellularLocation>
</comment>
<comment type="similarity">
    <text evidence="2">Belongs to the TFIIF beta subunit family.</text>
</comment>
<dbReference type="OrthoDB" id="26094at2759"/>
<evidence type="ECO:0000256" key="2">
    <source>
        <dbReference type="ARBA" id="ARBA00009543"/>
    </source>
</evidence>
<dbReference type="GO" id="GO:0003743">
    <property type="term" value="F:translation initiation factor activity"/>
    <property type="evidence" value="ECO:0007669"/>
    <property type="project" value="UniProtKB-KW"/>
</dbReference>
<evidence type="ECO:0000256" key="7">
    <source>
        <dbReference type="ARBA" id="ARBA00023242"/>
    </source>
</evidence>
<dbReference type="AlphaFoldDB" id="R8BEQ5"/>
<dbReference type="PANTHER" id="PTHR10445">
    <property type="entry name" value="GENERAL TRANSCRIPTION FACTOR IIF SUBUNIT 2"/>
    <property type="match status" value="1"/>
</dbReference>
<dbReference type="Proteomes" id="UP000014074">
    <property type="component" value="Unassembled WGS sequence"/>
</dbReference>
<dbReference type="GO" id="GO:0005674">
    <property type="term" value="C:transcription factor TFIIF complex"/>
    <property type="evidence" value="ECO:0007669"/>
    <property type="project" value="InterPro"/>
</dbReference>
<dbReference type="KEGG" id="tmn:UCRPA7_6724"/>
<keyword evidence="4" id="KW-0805">Transcription regulation</keyword>
<dbReference type="InterPro" id="IPR036390">
    <property type="entry name" value="WH_DNA-bd_sf"/>
</dbReference>
<dbReference type="Pfam" id="PF17683">
    <property type="entry name" value="TFIIF_beta_N"/>
    <property type="match status" value="1"/>
</dbReference>
<dbReference type="InterPro" id="IPR036388">
    <property type="entry name" value="WH-like_DNA-bd_sf"/>
</dbReference>
<dbReference type="Pfam" id="PF02270">
    <property type="entry name" value="TFIIF_beta"/>
    <property type="match status" value="1"/>
</dbReference>
<dbReference type="RefSeq" id="XP_007917452.1">
    <property type="nucleotide sequence ID" value="XM_007919261.1"/>
</dbReference>
<evidence type="ECO:0000313" key="13">
    <source>
        <dbReference type="EMBL" id="EON97770.1"/>
    </source>
</evidence>
<dbReference type="GO" id="GO:0003677">
    <property type="term" value="F:DNA binding"/>
    <property type="evidence" value="ECO:0007669"/>
    <property type="project" value="UniProtKB-KW"/>
</dbReference>
<keyword evidence="6" id="KW-0804">Transcription</keyword>
<dbReference type="eggNOG" id="KOG2905">
    <property type="taxonomic scope" value="Eukaryota"/>
</dbReference>
<dbReference type="InterPro" id="IPR040504">
    <property type="entry name" value="TFIIF_beta_N"/>
</dbReference>
<sequence length="364" mass="41102">MADQVAIKPDPEADEGSPMALDDDAYEDAGDVDLEFYQPILPGDQKNPEDDMILGRIPKYLWSAWGSLDDEAPLEVGKVRRWTDPKTGQIRMAILLNPGRAEHQNLPKEYNLEVQEHNLRNTFVFSEADLEGYKSKNKARQQAADAGIPSHLLRAKEKPAPTPGGKRGRQEYFRKVIPKKTRIAGRLRTEVSANPIENDETQHLLYVRAQEAVKPNSTLHIVDHHLVRSNVAQAGTATGNKVFSSFIKTGEKPNKQKRAEMKTARMPENELLDRIFLLFGEFKYWSMKALRGRIPQPEAYLRSTLEKVADLHKSGRFANTWSLKPEHERPVEGVAEMAPDANLDDSEGDGDEEDDENVKMEDVL</sequence>
<keyword evidence="13" id="KW-0648">Protein biosynthesis</keyword>
<protein>
    <recommendedName>
        <fullName evidence="3">Transcription initiation factor IIF subunit beta</fullName>
    </recommendedName>
    <alternativeName>
        <fullName evidence="9">TFIIF medium subunit</fullName>
    </alternativeName>
    <alternativeName>
        <fullName evidence="8">TFIIF-beta</fullName>
    </alternativeName>
</protein>
<dbReference type="InterPro" id="IPR003196">
    <property type="entry name" value="TFIIF_beta"/>
</dbReference>
<name>R8BEQ5_PHAM7</name>
<reference evidence="14" key="1">
    <citation type="journal article" date="2013" name="Genome Announc.">
        <title>Draft genome sequence of the ascomycete Phaeoacremonium aleophilum strain UCR-PA7, a causal agent of the esca disease complex in grapevines.</title>
        <authorList>
            <person name="Blanco-Ulate B."/>
            <person name="Rolshausen P."/>
            <person name="Cantu D."/>
        </authorList>
    </citation>
    <scope>NUCLEOTIDE SEQUENCE [LARGE SCALE GENOMIC DNA]</scope>
    <source>
        <strain evidence="14">UCR-PA7</strain>
    </source>
</reference>
<dbReference type="HOGENOM" id="CLU_047858_0_2_1"/>
<dbReference type="SUPFAM" id="SSF50916">
    <property type="entry name" value="Rap30/74 interaction domains"/>
    <property type="match status" value="1"/>
</dbReference>
<evidence type="ECO:0000256" key="8">
    <source>
        <dbReference type="ARBA" id="ARBA00081473"/>
    </source>
</evidence>
<keyword evidence="5" id="KW-0238">DNA-binding</keyword>
<dbReference type="GeneID" id="19327411"/>
<dbReference type="InterPro" id="IPR040450">
    <property type="entry name" value="TFIIF_beta_HTH"/>
</dbReference>
<dbReference type="InterPro" id="IPR011039">
    <property type="entry name" value="TFIIF_interaction"/>
</dbReference>
<evidence type="ECO:0000313" key="14">
    <source>
        <dbReference type="Proteomes" id="UP000014074"/>
    </source>
</evidence>
<evidence type="ECO:0000256" key="6">
    <source>
        <dbReference type="ARBA" id="ARBA00023163"/>
    </source>
</evidence>